<proteinExistence type="predicted"/>
<evidence type="ECO:0000313" key="2">
    <source>
        <dbReference type="Proteomes" id="UP000247150"/>
    </source>
</evidence>
<reference evidence="1 2" key="1">
    <citation type="submission" date="2018-05" db="EMBL/GenBank/DDBJ databases">
        <title>Freshwater and sediment microbial communities from various areas in North America, analyzing microbe dynamics in response to fracking.</title>
        <authorList>
            <person name="Lamendella R."/>
        </authorList>
    </citation>
    <scope>NUCLEOTIDE SEQUENCE [LARGE SCALE GENOMIC DNA]</scope>
    <source>
        <strain evidence="1 2">15_TX</strain>
    </source>
</reference>
<evidence type="ECO:0000313" key="1">
    <source>
        <dbReference type="EMBL" id="PWW31108.1"/>
    </source>
</evidence>
<protein>
    <submittedName>
        <fullName evidence="1">Uncharacterized protein</fullName>
    </submittedName>
</protein>
<name>A0A2V3A3A7_9BACI</name>
<dbReference type="RefSeq" id="WP_110063658.1">
    <property type="nucleotide sequence ID" value="NZ_QGTW01000002.1"/>
</dbReference>
<dbReference type="AlphaFoldDB" id="A0A2V3A3A7"/>
<gene>
    <name evidence="1" type="ORF">DFO73_102102</name>
</gene>
<accession>A0A2V3A3A7</accession>
<dbReference type="Proteomes" id="UP000247150">
    <property type="component" value="Unassembled WGS sequence"/>
</dbReference>
<dbReference type="EMBL" id="QGTW01000002">
    <property type="protein sequence ID" value="PWW31108.1"/>
    <property type="molecule type" value="Genomic_DNA"/>
</dbReference>
<comment type="caution">
    <text evidence="1">The sequence shown here is derived from an EMBL/GenBank/DDBJ whole genome shotgun (WGS) entry which is preliminary data.</text>
</comment>
<sequence>MFYRKRKIYPHLKQVYPQIKIFNWQNAFLNSLEMSAMRVLCLKNRETGSYSPRAGFSADNLQRQMLVFSGDGKFIPDSSDCQFFQAEWLARLIVSSQL</sequence>
<organism evidence="1 2">
    <name type="scientific">Cytobacillus oceanisediminis</name>
    <dbReference type="NCBI Taxonomy" id="665099"/>
    <lineage>
        <taxon>Bacteria</taxon>
        <taxon>Bacillati</taxon>
        <taxon>Bacillota</taxon>
        <taxon>Bacilli</taxon>
        <taxon>Bacillales</taxon>
        <taxon>Bacillaceae</taxon>
        <taxon>Cytobacillus</taxon>
    </lineage>
</organism>